<feature type="domain" description="Type II secretion system protein GspF" evidence="7">
    <location>
        <begin position="476"/>
        <end position="599"/>
    </location>
</feature>
<evidence type="ECO:0000256" key="3">
    <source>
        <dbReference type="ARBA" id="ARBA00022692"/>
    </source>
</evidence>
<dbReference type="PANTHER" id="PTHR35402">
    <property type="entry name" value="INTEGRAL MEMBRANE PROTEIN-RELATED"/>
    <property type="match status" value="1"/>
</dbReference>
<dbReference type="GO" id="GO:0005886">
    <property type="term" value="C:plasma membrane"/>
    <property type="evidence" value="ECO:0007669"/>
    <property type="project" value="UniProtKB-SubCell"/>
</dbReference>
<evidence type="ECO:0000256" key="2">
    <source>
        <dbReference type="ARBA" id="ARBA00022475"/>
    </source>
</evidence>
<feature type="transmembrane region" description="Helical" evidence="6">
    <location>
        <begin position="583"/>
        <end position="604"/>
    </location>
</feature>
<keyword evidence="4 6" id="KW-1133">Transmembrane helix</keyword>
<proteinExistence type="predicted"/>
<gene>
    <name evidence="8" type="primary">tadC4</name>
    <name evidence="8" type="ORF">HSR121_2210</name>
</gene>
<accession>A0A897MWP7</accession>
<dbReference type="InterPro" id="IPR056569">
    <property type="entry name" value="ArlJ-like"/>
</dbReference>
<dbReference type="AlphaFoldDB" id="A0A897MWP7"/>
<feature type="transmembrane region" description="Helical" evidence="6">
    <location>
        <begin position="269"/>
        <end position="290"/>
    </location>
</feature>
<feature type="transmembrane region" description="Helical" evidence="6">
    <location>
        <begin position="296"/>
        <end position="317"/>
    </location>
</feature>
<evidence type="ECO:0000256" key="5">
    <source>
        <dbReference type="ARBA" id="ARBA00023136"/>
    </source>
</evidence>
<keyword evidence="2" id="KW-1003">Cell membrane</keyword>
<feature type="domain" description="Type II secretion system protein GspF" evidence="7">
    <location>
        <begin position="159"/>
        <end position="284"/>
    </location>
</feature>
<dbReference type="InterPro" id="IPR018076">
    <property type="entry name" value="T2SS_GspF_dom"/>
</dbReference>
<feature type="transmembrane region" description="Helical" evidence="6">
    <location>
        <begin position="390"/>
        <end position="419"/>
    </location>
</feature>
<feature type="transmembrane region" description="Helical" evidence="6">
    <location>
        <begin position="439"/>
        <end position="458"/>
    </location>
</feature>
<evidence type="ECO:0000256" key="4">
    <source>
        <dbReference type="ARBA" id="ARBA00022989"/>
    </source>
</evidence>
<evidence type="ECO:0000259" key="7">
    <source>
        <dbReference type="Pfam" id="PF00482"/>
    </source>
</evidence>
<keyword evidence="3 6" id="KW-0812">Transmembrane</keyword>
<feature type="transmembrane region" description="Helical" evidence="6">
    <location>
        <begin position="112"/>
        <end position="139"/>
    </location>
</feature>
<dbReference type="Proteomes" id="UP000663525">
    <property type="component" value="Chromosome"/>
</dbReference>
<feature type="transmembrane region" description="Helical" evidence="6">
    <location>
        <begin position="668"/>
        <end position="685"/>
    </location>
</feature>
<keyword evidence="5 6" id="KW-0472">Membrane</keyword>
<name>A0A897MWP7_9EURY</name>
<sequence>MSLDTRTTEGGFASSSAVGDTFYPVYQWLFDEEGDFVANVEDKLAEARMADNVEMFLSRALAVGLIAGFALWLVGSLLGYLVVSLFLPDEWLILGIDLGQYNQLVNTLKMPALVLVSGLFFGAVGFSIGFGSLVSIPYFRSSARKREINVLLSDSISFMYALSVGGLNQLEILEAMAKAEDTYGEAAKEFQSIVLETEYFDTDYRTAIRNQALQTPSDELSQFLTDMLSIINSGGDMTSFLEDQKNKHMRTAKQEQEKLLETLELFGEMYMTISLFPLLLIIILVIMNMMGSGNPMLMYGTVYGLIPLTSMAFLVLVSTVTHDTVGDGYLEADRGEQIKTHTSSGLLNLGLVEQFTGEYSIFDRIKNREGSYQLTEILRQPHIFFRDNPLYVLGLTVPISLLALVVSIAAGWAALPFPFQTADGTGFFSKMADNPIQQTFFWVYLPMYINFIPLAIFYEWNQRYRKSVIGKLSENLRKLASANDTGMTLLESINVVADTSTGRLADELDTIHAKTNYGTSLKQSLREFNNKFHVPRMARTVKLISEAQEASSQIQDVLSTAAQASENQDDIERDRKSRTRMQVVIIIMTYLTLLGVIALLKVQFLDTMQGLESAASGGSGAGSGQFQVESLGPLSMLFFHAVTLQAILSAFIAGYIRDVNLVSGVKYAVILGTIALVVWIAVGGGDTATGGGSNETAEAALLLLAAGPVGHDLRRLRTRVTQLWNGDDS</sequence>
<dbReference type="EMBL" id="CP064787">
    <property type="protein sequence ID" value="QSG06540.1"/>
    <property type="molecule type" value="Genomic_DNA"/>
</dbReference>
<evidence type="ECO:0000256" key="1">
    <source>
        <dbReference type="ARBA" id="ARBA00004651"/>
    </source>
</evidence>
<dbReference type="Pfam" id="PF00482">
    <property type="entry name" value="T2SSF"/>
    <property type="match status" value="2"/>
</dbReference>
<dbReference type="InterPro" id="IPR042094">
    <property type="entry name" value="T2SS_GspF_sf"/>
</dbReference>
<feature type="transmembrane region" description="Helical" evidence="6">
    <location>
        <begin position="56"/>
        <end position="82"/>
    </location>
</feature>
<comment type="subcellular location">
    <subcellularLocation>
        <location evidence="1">Cell membrane</location>
        <topology evidence="1">Multi-pass membrane protein</topology>
    </subcellularLocation>
</comment>
<evidence type="ECO:0000313" key="8">
    <source>
        <dbReference type="EMBL" id="QSG06540.1"/>
    </source>
</evidence>
<evidence type="ECO:0000313" key="9">
    <source>
        <dbReference type="Proteomes" id="UP000663525"/>
    </source>
</evidence>
<dbReference type="PANTHER" id="PTHR35402:SF1">
    <property type="entry name" value="TYPE II SECRETION SYSTEM PROTEIN GSPF DOMAIN-CONTAINING PROTEIN"/>
    <property type="match status" value="1"/>
</dbReference>
<feature type="transmembrane region" description="Helical" evidence="6">
    <location>
        <begin position="637"/>
        <end position="656"/>
    </location>
</feature>
<organism evidence="8 9">
    <name type="scientific">Halapricum desulfuricans</name>
    <dbReference type="NCBI Taxonomy" id="2841257"/>
    <lineage>
        <taxon>Archaea</taxon>
        <taxon>Methanobacteriati</taxon>
        <taxon>Methanobacteriota</taxon>
        <taxon>Stenosarchaea group</taxon>
        <taxon>Halobacteria</taxon>
        <taxon>Halobacteriales</taxon>
        <taxon>Haloarculaceae</taxon>
        <taxon>Halapricum</taxon>
    </lineage>
</organism>
<dbReference type="Gene3D" id="1.20.81.30">
    <property type="entry name" value="Type II secretion system (T2SS), domain F"/>
    <property type="match status" value="1"/>
</dbReference>
<protein>
    <submittedName>
        <fullName evidence="8">Pilus assembly protein TadC</fullName>
    </submittedName>
</protein>
<evidence type="ECO:0000256" key="6">
    <source>
        <dbReference type="SAM" id="Phobius"/>
    </source>
</evidence>
<reference evidence="8" key="1">
    <citation type="submission" date="2020-11" db="EMBL/GenBank/DDBJ databases">
        <title>Carbohydrate-dependent, anaerobic sulfur respiration: A novel catabolism in halophilic archaea.</title>
        <authorList>
            <person name="Sorokin D.Y."/>
            <person name="Messina E."/>
            <person name="Smedile F."/>
            <person name="La Cono V."/>
            <person name="Hallsworth J.E."/>
            <person name="Yakimov M.M."/>
        </authorList>
    </citation>
    <scope>NUCLEOTIDE SEQUENCE</scope>
    <source>
        <strain evidence="8">HSR12-1</strain>
    </source>
</reference>